<dbReference type="InterPro" id="IPR052031">
    <property type="entry name" value="Membrane_Transporter-Flippase"/>
</dbReference>
<sequence length="480" mass="49246">MDANTPTDARAGMNARTRLLLEGPITRTLLKLAAPNILLIVGQAGAGLIETFFISRLGTDALAGASLVFPVVMLMQMMSGGAIGGGIASAIARALGGGRRDDADRLAVHALAIAAGFGIAFSLILLLGGPWLYRSMGGQDASLRAALTYSNAIFAGIVLLWLFNALAAVMRGTGNMTAPAMTVFFGTLALVPLSPLLIFGAGPVRGMGIVGGAIAMLLYYAAGCLVLGWLVLSGRSVVKPAMAHLRLRWPLLRDILKVGLVAALVTLSTNLTIMIATAYVGRFGTAAIAGYGTGSRLEYLLVPLVFGLSAPVVTMVGTNLGAGQRERALRVAWTGAALATGLTELVGVLAALFPMQWLSLFGSDPAMLSAGAQYLRTVGPAYGFFGLGLSLYFASQGAGRLLWPVMANAARLATAAIGSALVLQAGGGLGAMFLTQTVALMLFGLVIAAAVSGGAWFGRPGLPRTPSGLMLRLAGKNPMA</sequence>
<dbReference type="NCBIfam" id="TIGR00797">
    <property type="entry name" value="matE"/>
    <property type="match status" value="1"/>
</dbReference>
<keyword evidence="2" id="KW-0813">Transport</keyword>
<keyword evidence="6 7" id="KW-0472">Membrane</keyword>
<feature type="transmembrane region" description="Helical" evidence="7">
    <location>
        <begin position="255"/>
        <end position="280"/>
    </location>
</feature>
<evidence type="ECO:0000256" key="4">
    <source>
        <dbReference type="ARBA" id="ARBA00022692"/>
    </source>
</evidence>
<feature type="transmembrane region" description="Helical" evidence="7">
    <location>
        <begin position="429"/>
        <end position="457"/>
    </location>
</feature>
<feature type="transmembrane region" description="Helical" evidence="7">
    <location>
        <begin position="182"/>
        <end position="202"/>
    </location>
</feature>
<evidence type="ECO:0000256" key="5">
    <source>
        <dbReference type="ARBA" id="ARBA00022989"/>
    </source>
</evidence>
<evidence type="ECO:0000256" key="2">
    <source>
        <dbReference type="ARBA" id="ARBA00022448"/>
    </source>
</evidence>
<dbReference type="GO" id="GO:0005886">
    <property type="term" value="C:plasma membrane"/>
    <property type="evidence" value="ECO:0007669"/>
    <property type="project" value="UniProtKB-SubCell"/>
</dbReference>
<keyword evidence="5 7" id="KW-1133">Transmembrane helix</keyword>
<dbReference type="GO" id="GO:0015297">
    <property type="term" value="F:antiporter activity"/>
    <property type="evidence" value="ECO:0007669"/>
    <property type="project" value="InterPro"/>
</dbReference>
<feature type="transmembrane region" description="Helical" evidence="7">
    <location>
        <begin position="208"/>
        <end position="234"/>
    </location>
</feature>
<evidence type="ECO:0000313" key="8">
    <source>
        <dbReference type="EMBL" id="QHJ01442.1"/>
    </source>
</evidence>
<dbReference type="PANTHER" id="PTHR43549">
    <property type="entry name" value="MULTIDRUG RESISTANCE PROTEIN YPNP-RELATED"/>
    <property type="match status" value="1"/>
</dbReference>
<feature type="transmembrane region" description="Helical" evidence="7">
    <location>
        <begin position="107"/>
        <end position="132"/>
    </location>
</feature>
<evidence type="ECO:0000256" key="6">
    <source>
        <dbReference type="ARBA" id="ARBA00023136"/>
    </source>
</evidence>
<organism evidence="8 9">
    <name type="scientific">Xylophilus rhododendri</name>
    <dbReference type="NCBI Taxonomy" id="2697032"/>
    <lineage>
        <taxon>Bacteria</taxon>
        <taxon>Pseudomonadati</taxon>
        <taxon>Pseudomonadota</taxon>
        <taxon>Betaproteobacteria</taxon>
        <taxon>Burkholderiales</taxon>
        <taxon>Xylophilus</taxon>
    </lineage>
</organism>
<feature type="transmembrane region" description="Helical" evidence="7">
    <location>
        <begin position="332"/>
        <end position="353"/>
    </location>
</feature>
<feature type="transmembrane region" description="Helical" evidence="7">
    <location>
        <begin position="401"/>
        <end position="423"/>
    </location>
</feature>
<accession>A0A857JE18</accession>
<dbReference type="Pfam" id="PF01554">
    <property type="entry name" value="MatE"/>
    <property type="match status" value="2"/>
</dbReference>
<feature type="transmembrane region" description="Helical" evidence="7">
    <location>
        <begin position="373"/>
        <end position="394"/>
    </location>
</feature>
<dbReference type="GO" id="GO:0042910">
    <property type="term" value="F:xenobiotic transmembrane transporter activity"/>
    <property type="evidence" value="ECO:0007669"/>
    <property type="project" value="InterPro"/>
</dbReference>
<feature type="transmembrane region" description="Helical" evidence="7">
    <location>
        <begin position="152"/>
        <end position="170"/>
    </location>
</feature>
<gene>
    <name evidence="8" type="ORF">GT347_06985</name>
</gene>
<name>A0A857JE18_9BURK</name>
<feature type="transmembrane region" description="Helical" evidence="7">
    <location>
        <begin position="67"/>
        <end position="95"/>
    </location>
</feature>
<evidence type="ECO:0000256" key="7">
    <source>
        <dbReference type="SAM" id="Phobius"/>
    </source>
</evidence>
<evidence type="ECO:0000256" key="1">
    <source>
        <dbReference type="ARBA" id="ARBA00004429"/>
    </source>
</evidence>
<keyword evidence="9" id="KW-1185">Reference proteome</keyword>
<evidence type="ECO:0000256" key="3">
    <source>
        <dbReference type="ARBA" id="ARBA00022475"/>
    </source>
</evidence>
<keyword evidence="4 7" id="KW-0812">Transmembrane</keyword>
<reference evidence="8 9" key="1">
    <citation type="submission" date="2020-01" db="EMBL/GenBank/DDBJ databases">
        <title>Genome sequencing of strain KACC 21265.</title>
        <authorList>
            <person name="Heo J."/>
            <person name="Kim S.-J."/>
            <person name="Kim J.-S."/>
            <person name="Hong S.-B."/>
            <person name="Kwon S.-W."/>
        </authorList>
    </citation>
    <scope>NUCLEOTIDE SEQUENCE [LARGE SCALE GENOMIC DNA]</scope>
    <source>
        <strain evidence="8 9">KACC 21265</strain>
    </source>
</reference>
<feature type="transmembrane region" description="Helical" evidence="7">
    <location>
        <begin position="300"/>
        <end position="320"/>
    </location>
</feature>
<dbReference type="EMBL" id="CP047650">
    <property type="protein sequence ID" value="QHJ01442.1"/>
    <property type="molecule type" value="Genomic_DNA"/>
</dbReference>
<comment type="subcellular location">
    <subcellularLocation>
        <location evidence="1">Cell inner membrane</location>
        <topology evidence="1">Multi-pass membrane protein</topology>
    </subcellularLocation>
</comment>
<dbReference type="KEGG" id="xyk:GT347_06985"/>
<proteinExistence type="predicted"/>
<dbReference type="InterPro" id="IPR002528">
    <property type="entry name" value="MATE_fam"/>
</dbReference>
<protein>
    <submittedName>
        <fullName evidence="8">MATE family efflux transporter</fullName>
    </submittedName>
</protein>
<dbReference type="Proteomes" id="UP000464787">
    <property type="component" value="Chromosome"/>
</dbReference>
<dbReference type="AlphaFoldDB" id="A0A857JE18"/>
<dbReference type="PANTHER" id="PTHR43549:SF3">
    <property type="entry name" value="MULTIDRUG RESISTANCE PROTEIN YPNP-RELATED"/>
    <property type="match status" value="1"/>
</dbReference>
<dbReference type="InterPro" id="IPR048279">
    <property type="entry name" value="MdtK-like"/>
</dbReference>
<evidence type="ECO:0000313" key="9">
    <source>
        <dbReference type="Proteomes" id="UP000464787"/>
    </source>
</evidence>
<dbReference type="PIRSF" id="PIRSF006603">
    <property type="entry name" value="DinF"/>
    <property type="match status" value="1"/>
</dbReference>
<feature type="transmembrane region" description="Helical" evidence="7">
    <location>
        <begin position="37"/>
        <end position="55"/>
    </location>
</feature>
<keyword evidence="3" id="KW-1003">Cell membrane</keyword>